<organism evidence="2">
    <name type="scientific">Ensete ventricosum</name>
    <name type="common">Abyssinian banana</name>
    <name type="synonym">Musa ensete</name>
    <dbReference type="NCBI Taxonomy" id="4639"/>
    <lineage>
        <taxon>Eukaryota</taxon>
        <taxon>Viridiplantae</taxon>
        <taxon>Streptophyta</taxon>
        <taxon>Embryophyta</taxon>
        <taxon>Tracheophyta</taxon>
        <taxon>Spermatophyta</taxon>
        <taxon>Magnoliopsida</taxon>
        <taxon>Liliopsida</taxon>
        <taxon>Zingiberales</taxon>
        <taxon>Musaceae</taxon>
        <taxon>Ensete</taxon>
    </lineage>
</organism>
<protein>
    <submittedName>
        <fullName evidence="2">Uncharacterized protein</fullName>
    </submittedName>
</protein>
<dbReference type="Proteomes" id="UP000290560">
    <property type="component" value="Unassembled WGS sequence"/>
</dbReference>
<sequence length="95" mass="10929">MRDQPDQQQKRGKEGRKEGREISAKVGAFDREALERKREHQRELQARNKHLGSTSKKRTLTMENGSGAREQQGIEGRARLGSMEMKEEKRVEVAP</sequence>
<feature type="region of interest" description="Disordered" evidence="1">
    <location>
        <begin position="1"/>
        <end position="95"/>
    </location>
</feature>
<name>A0A444EVQ2_ENSVE</name>
<accession>A0A444EVQ2</accession>
<reference evidence="2" key="1">
    <citation type="journal article" date="2018" name="Data Brief">
        <title>Genome sequence data from 17 accessions of Ensete ventricosum, a staple food crop for millions in Ethiopia.</title>
        <authorList>
            <person name="Yemataw Z."/>
            <person name="Muzemil S."/>
            <person name="Ambachew D."/>
            <person name="Tripathi L."/>
            <person name="Tesfaye K."/>
            <person name="Chala A."/>
            <person name="Farbos A."/>
            <person name="O'Neill P."/>
            <person name="Moore K."/>
            <person name="Grant M."/>
            <person name="Studholme D.J."/>
        </authorList>
    </citation>
    <scope>NUCLEOTIDE SEQUENCE [LARGE SCALE GENOMIC DNA]</scope>
    <source>
        <tissue evidence="2">Leaf</tissue>
    </source>
</reference>
<gene>
    <name evidence="2" type="ORF">BHM03_00017653</name>
</gene>
<evidence type="ECO:0000256" key="1">
    <source>
        <dbReference type="SAM" id="MobiDB-lite"/>
    </source>
</evidence>
<proteinExistence type="predicted"/>
<dbReference type="AlphaFoldDB" id="A0A444EVQ2"/>
<feature type="compositionally biased region" description="Basic and acidic residues" evidence="1">
    <location>
        <begin position="84"/>
        <end position="95"/>
    </location>
</feature>
<dbReference type="EMBL" id="KV875764">
    <property type="protein sequence ID" value="RZR72840.1"/>
    <property type="molecule type" value="Genomic_DNA"/>
</dbReference>
<feature type="compositionally biased region" description="Basic residues" evidence="1">
    <location>
        <begin position="47"/>
        <end position="59"/>
    </location>
</feature>
<evidence type="ECO:0000313" key="2">
    <source>
        <dbReference type="EMBL" id="RZR72840.1"/>
    </source>
</evidence>
<feature type="compositionally biased region" description="Basic and acidic residues" evidence="1">
    <location>
        <begin position="1"/>
        <end position="46"/>
    </location>
</feature>